<dbReference type="GO" id="GO:0000270">
    <property type="term" value="P:peptidoglycan metabolic process"/>
    <property type="evidence" value="ECO:0007669"/>
    <property type="project" value="InterPro"/>
</dbReference>
<dbReference type="CDD" id="cd16894">
    <property type="entry name" value="MltD-like"/>
    <property type="match status" value="1"/>
</dbReference>
<dbReference type="GO" id="GO:0016020">
    <property type="term" value="C:membrane"/>
    <property type="evidence" value="ECO:0007669"/>
    <property type="project" value="InterPro"/>
</dbReference>
<dbReference type="Pfam" id="PF01464">
    <property type="entry name" value="SLT"/>
    <property type="match status" value="1"/>
</dbReference>
<reference evidence="3 4" key="1">
    <citation type="submission" date="2019-03" db="EMBL/GenBank/DDBJ databases">
        <title>Genomic Encyclopedia of Type Strains, Phase IV (KMG-IV): sequencing the most valuable type-strain genomes for metagenomic binning, comparative biology and taxonomic classification.</title>
        <authorList>
            <person name="Goeker M."/>
        </authorList>
    </citation>
    <scope>NUCLEOTIDE SEQUENCE [LARGE SCALE GENOMIC DNA]</scope>
    <source>
        <strain evidence="3 4">DSM 18792</strain>
    </source>
</reference>
<organism evidence="3 4">
    <name type="scientific">Mariniflexile fucanivorans</name>
    <dbReference type="NCBI Taxonomy" id="264023"/>
    <lineage>
        <taxon>Bacteria</taxon>
        <taxon>Pseudomonadati</taxon>
        <taxon>Bacteroidota</taxon>
        <taxon>Flavobacteriia</taxon>
        <taxon>Flavobacteriales</taxon>
        <taxon>Flavobacteriaceae</taxon>
        <taxon>Mariniflexile</taxon>
    </lineage>
</organism>
<dbReference type="Proteomes" id="UP000295455">
    <property type="component" value="Unassembled WGS sequence"/>
</dbReference>
<dbReference type="OrthoDB" id="9815002at2"/>
<dbReference type="GO" id="GO:0008933">
    <property type="term" value="F:peptidoglycan lytic transglycosylase activity"/>
    <property type="evidence" value="ECO:0007669"/>
    <property type="project" value="InterPro"/>
</dbReference>
<keyword evidence="4" id="KW-1185">Reference proteome</keyword>
<dbReference type="EMBL" id="SLUP01000013">
    <property type="protein sequence ID" value="TCL62472.1"/>
    <property type="molecule type" value="Genomic_DNA"/>
</dbReference>
<dbReference type="InterPro" id="IPR008258">
    <property type="entry name" value="Transglycosylase_SLT_dom_1"/>
</dbReference>
<sequence>MKYIALIFILCCNIIQAQNSDVFNDDFIRKKVELMNDNSDGMIPFSYSPEFKRILIELVKIEWLEKAIKISDYYFPLFEEKLAKYDLPNDLKYLPILESGLNPKATSSVGASGLWQFMPSTGDEMGLGSNNLINLYYCPVANTDSACRYLEGLYKSYNDWKLVLSSYNYGMGNINKKIKKAGSRDYVDIYPYLPMETRAYVPKFLVIKYLVTYQNIYYDNNKKFKYVFTDLAQIKIENPTTIKDLAARYDLNDRFIRFANPQLLTEIIPKGAIIYITKKDPS</sequence>
<dbReference type="PANTHER" id="PTHR37423">
    <property type="entry name" value="SOLUBLE LYTIC MUREIN TRANSGLYCOSYLASE-RELATED"/>
    <property type="match status" value="1"/>
</dbReference>
<evidence type="ECO:0000313" key="3">
    <source>
        <dbReference type="EMBL" id="TCL62472.1"/>
    </source>
</evidence>
<dbReference type="SUPFAM" id="SSF53955">
    <property type="entry name" value="Lysozyme-like"/>
    <property type="match status" value="1"/>
</dbReference>
<name>A0A4R1RAN7_9FLAO</name>
<evidence type="ECO:0000259" key="2">
    <source>
        <dbReference type="Pfam" id="PF01464"/>
    </source>
</evidence>
<comment type="caution">
    <text evidence="3">The sequence shown here is derived from an EMBL/GenBank/DDBJ whole genome shotgun (WGS) entry which is preliminary data.</text>
</comment>
<protein>
    <submittedName>
        <fullName evidence="3">Transglycosylase-like protein with SLT domain</fullName>
    </submittedName>
</protein>
<dbReference type="PROSITE" id="PS00922">
    <property type="entry name" value="TRANSGLYCOSYLASE"/>
    <property type="match status" value="1"/>
</dbReference>
<feature type="domain" description="Transglycosylase SLT" evidence="2">
    <location>
        <begin position="80"/>
        <end position="185"/>
    </location>
</feature>
<accession>A0A4R1RAN7</accession>
<dbReference type="AlphaFoldDB" id="A0A4R1RAN7"/>
<dbReference type="PANTHER" id="PTHR37423:SF2">
    <property type="entry name" value="MEMBRANE-BOUND LYTIC MUREIN TRANSGLYCOSYLASE C"/>
    <property type="match status" value="1"/>
</dbReference>
<evidence type="ECO:0000313" key="4">
    <source>
        <dbReference type="Proteomes" id="UP000295455"/>
    </source>
</evidence>
<comment type="similarity">
    <text evidence="1">Belongs to the transglycosylase Slt family.</text>
</comment>
<proteinExistence type="inferred from homology"/>
<gene>
    <name evidence="3" type="ORF">EV196_11313</name>
</gene>
<dbReference type="Gene3D" id="1.10.530.10">
    <property type="match status" value="1"/>
</dbReference>
<dbReference type="InterPro" id="IPR000189">
    <property type="entry name" value="Transglyc_AS"/>
</dbReference>
<evidence type="ECO:0000256" key="1">
    <source>
        <dbReference type="ARBA" id="ARBA00007734"/>
    </source>
</evidence>
<dbReference type="RefSeq" id="WP_132219401.1">
    <property type="nucleotide sequence ID" value="NZ_OX156936.1"/>
</dbReference>
<dbReference type="InterPro" id="IPR023346">
    <property type="entry name" value="Lysozyme-like_dom_sf"/>
</dbReference>